<dbReference type="GO" id="GO:0005886">
    <property type="term" value="C:plasma membrane"/>
    <property type="evidence" value="ECO:0007669"/>
    <property type="project" value="TreeGrafter"/>
</dbReference>
<dbReference type="AlphaFoldDB" id="A0A7R9QZW0"/>
<comment type="cofactor">
    <cofactor evidence="2">
        <name>Ca(2+)</name>
        <dbReference type="ChEBI" id="CHEBI:29108"/>
    </cofactor>
</comment>
<proteinExistence type="inferred from homology"/>
<dbReference type="Proteomes" id="UP000728032">
    <property type="component" value="Unassembled WGS sequence"/>
</dbReference>
<name>A0A7R9QZW0_9ACAR</name>
<sequence length="155" mass="17233">MSSPRSQPSPDNVQTTPIIAPTPQTQQTAQQSQPPQSGAPQQPKSVSMPIVAIPVNCPPGLEYLLVVDQLLIKQIVEILEVFTTFETNNRYDIQNNMGQHVFYAAEETDVITRQFCGPSRAFEMSIYSVTKQEYMQVEAPPGNIIGHVVQDWSCL</sequence>
<comment type="similarity">
    <text evidence="1 2">Belongs to the phospholipid scramblase family.</text>
</comment>
<dbReference type="EMBL" id="CAJPVJ010032737">
    <property type="protein sequence ID" value="CAG2180618.1"/>
    <property type="molecule type" value="Genomic_DNA"/>
</dbReference>
<reference evidence="4" key="1">
    <citation type="submission" date="2020-11" db="EMBL/GenBank/DDBJ databases">
        <authorList>
            <person name="Tran Van P."/>
        </authorList>
    </citation>
    <scope>NUCLEOTIDE SEQUENCE</scope>
</reference>
<feature type="compositionally biased region" description="Polar residues" evidence="3">
    <location>
        <begin position="1"/>
        <end position="13"/>
    </location>
</feature>
<evidence type="ECO:0000256" key="3">
    <source>
        <dbReference type="SAM" id="MobiDB-lite"/>
    </source>
</evidence>
<dbReference type="OrthoDB" id="191150at2759"/>
<feature type="compositionally biased region" description="Low complexity" evidence="3">
    <location>
        <begin position="14"/>
        <end position="43"/>
    </location>
</feature>
<evidence type="ECO:0000313" key="5">
    <source>
        <dbReference type="Proteomes" id="UP000728032"/>
    </source>
</evidence>
<protein>
    <recommendedName>
        <fullName evidence="2">Phospholipid scramblase</fullName>
    </recommendedName>
</protein>
<dbReference type="EMBL" id="OC947562">
    <property type="protein sequence ID" value="CAD7663481.1"/>
    <property type="molecule type" value="Genomic_DNA"/>
</dbReference>
<dbReference type="PANTHER" id="PTHR23248:SF9">
    <property type="entry name" value="PHOSPHOLIPID SCRAMBLASE"/>
    <property type="match status" value="1"/>
</dbReference>
<gene>
    <name evidence="4" type="ORF">ONB1V03_LOCUS20039</name>
</gene>
<accession>A0A7R9QZW0</accession>
<keyword evidence="2" id="KW-0449">Lipoprotein</keyword>
<dbReference type="GO" id="GO:0017128">
    <property type="term" value="F:phospholipid scramblase activity"/>
    <property type="evidence" value="ECO:0007669"/>
    <property type="project" value="InterPro"/>
</dbReference>
<dbReference type="Pfam" id="PF03803">
    <property type="entry name" value="Scramblase"/>
    <property type="match status" value="1"/>
</dbReference>
<evidence type="ECO:0000256" key="2">
    <source>
        <dbReference type="RuleBase" id="RU363116"/>
    </source>
</evidence>
<feature type="region of interest" description="Disordered" evidence="3">
    <location>
        <begin position="1"/>
        <end position="45"/>
    </location>
</feature>
<dbReference type="InterPro" id="IPR005552">
    <property type="entry name" value="Scramblase"/>
</dbReference>
<keyword evidence="5" id="KW-1185">Reference proteome</keyword>
<keyword evidence="2" id="KW-0564">Palmitate</keyword>
<organism evidence="4">
    <name type="scientific">Oppiella nova</name>
    <dbReference type="NCBI Taxonomy" id="334625"/>
    <lineage>
        <taxon>Eukaryota</taxon>
        <taxon>Metazoa</taxon>
        <taxon>Ecdysozoa</taxon>
        <taxon>Arthropoda</taxon>
        <taxon>Chelicerata</taxon>
        <taxon>Arachnida</taxon>
        <taxon>Acari</taxon>
        <taxon>Acariformes</taxon>
        <taxon>Sarcoptiformes</taxon>
        <taxon>Oribatida</taxon>
        <taxon>Brachypylina</taxon>
        <taxon>Oppioidea</taxon>
        <taxon>Oppiidae</taxon>
        <taxon>Oppiella</taxon>
    </lineage>
</organism>
<comment type="function">
    <text evidence="2">May mediate accelerated ATP-independent bidirectional transbilayer migration of phospholipids upon binding calcium ions that results in a loss of phospholipid asymmetry in the plasma membrane.</text>
</comment>
<evidence type="ECO:0000313" key="4">
    <source>
        <dbReference type="EMBL" id="CAD7663481.1"/>
    </source>
</evidence>
<dbReference type="PANTHER" id="PTHR23248">
    <property type="entry name" value="PHOSPHOLIPID SCRAMBLASE-RELATED"/>
    <property type="match status" value="1"/>
</dbReference>
<keyword evidence="2" id="KW-0106">Calcium</keyword>
<feature type="non-terminal residue" evidence="4">
    <location>
        <position position="155"/>
    </location>
</feature>
<evidence type="ECO:0000256" key="1">
    <source>
        <dbReference type="ARBA" id="ARBA00005350"/>
    </source>
</evidence>